<dbReference type="Gene3D" id="1.20.5.1930">
    <property type="match status" value="1"/>
</dbReference>
<keyword evidence="5" id="KW-0812">Transmembrane</keyword>
<dbReference type="OrthoDB" id="227596at2"/>
<evidence type="ECO:0000313" key="8">
    <source>
        <dbReference type="Proteomes" id="UP000319213"/>
    </source>
</evidence>
<dbReference type="Pfam" id="PF02518">
    <property type="entry name" value="HATPase_c"/>
    <property type="match status" value="1"/>
</dbReference>
<dbReference type="EMBL" id="VFPQ01000001">
    <property type="protein sequence ID" value="TQM76624.1"/>
    <property type="molecule type" value="Genomic_DNA"/>
</dbReference>
<sequence>MSEDVPLDEPARGVTAPMGPEAWKRLRVWEVLLGIAVVVPALHILWYGTAPVWQAVVIGCLLAIPAAYLLLGRRAILAEDTRRGTWYAAVLVVLYVPIALISDVALFVLFGVCPQVFMAVPARRGVVVAVLLAAPNAVRLGLTEPDVAGLFSLVMMLTTTVFFSSAFGMWGERVVRQSAERAELIRRLAASHAEVARLSAERGALAERERLAGEIHDTLAQGFSGIIMLLQAAQAQPDPSRHLELAIRTAKENLAEARALVAALRPAPLDGSTLGAALRRITERFGEETGVAAAFATRGTGRALPPQYEVVLIRAAQEALSNVRKHAAATRVEVALEYGPAEVTLRVRDDGRGFGGHRPGPASGDAADHADVLSAGYGLRAMRARVEQAHGTLTVADAESGGAELTVRLPLPPETPAPVPPATVPAARPSTDPLPEEV</sequence>
<feature type="compositionally biased region" description="Pro residues" evidence="4">
    <location>
        <begin position="410"/>
        <end position="423"/>
    </location>
</feature>
<evidence type="ECO:0000256" key="1">
    <source>
        <dbReference type="ARBA" id="ARBA00022679"/>
    </source>
</evidence>
<keyword evidence="2 7" id="KW-0418">Kinase</keyword>
<keyword evidence="8" id="KW-1185">Reference proteome</keyword>
<dbReference type="PANTHER" id="PTHR24421:SF62">
    <property type="entry name" value="SENSORY TRANSDUCTION HISTIDINE KINASE"/>
    <property type="match status" value="1"/>
</dbReference>
<evidence type="ECO:0000256" key="4">
    <source>
        <dbReference type="SAM" id="MobiDB-lite"/>
    </source>
</evidence>
<dbReference type="PIRSF" id="PIRSF037434">
    <property type="entry name" value="STHK_ChrS"/>
    <property type="match status" value="1"/>
</dbReference>
<dbReference type="GO" id="GO:0016020">
    <property type="term" value="C:membrane"/>
    <property type="evidence" value="ECO:0007669"/>
    <property type="project" value="InterPro"/>
</dbReference>
<name>A0A543J1C4_9ACTN</name>
<dbReference type="InterPro" id="IPR017205">
    <property type="entry name" value="Sig_transdc_His_kinase_ChrS"/>
</dbReference>
<organism evidence="7 8">
    <name type="scientific">Thermopolyspora flexuosa</name>
    <dbReference type="NCBI Taxonomy" id="103836"/>
    <lineage>
        <taxon>Bacteria</taxon>
        <taxon>Bacillati</taxon>
        <taxon>Actinomycetota</taxon>
        <taxon>Actinomycetes</taxon>
        <taxon>Streptosporangiales</taxon>
        <taxon>Streptosporangiaceae</taxon>
        <taxon>Thermopolyspora</taxon>
    </lineage>
</organism>
<keyword evidence="5" id="KW-0472">Membrane</keyword>
<reference evidence="7 8" key="1">
    <citation type="submission" date="2019-06" db="EMBL/GenBank/DDBJ databases">
        <title>Sequencing the genomes of 1000 actinobacteria strains.</title>
        <authorList>
            <person name="Klenk H.-P."/>
        </authorList>
    </citation>
    <scope>NUCLEOTIDE SEQUENCE [LARGE SCALE GENOMIC DNA]</scope>
    <source>
        <strain evidence="7 8">DSM 43186</strain>
    </source>
</reference>
<gene>
    <name evidence="7" type="ORF">FHX40_3369</name>
</gene>
<evidence type="ECO:0000259" key="6">
    <source>
        <dbReference type="SMART" id="SM00387"/>
    </source>
</evidence>
<dbReference type="AlphaFoldDB" id="A0A543J1C4"/>
<keyword evidence="3" id="KW-0902">Two-component regulatory system</keyword>
<keyword evidence="5" id="KW-1133">Transmembrane helix</keyword>
<accession>A0A543J1C4</accession>
<evidence type="ECO:0000256" key="2">
    <source>
        <dbReference type="ARBA" id="ARBA00022777"/>
    </source>
</evidence>
<feature type="region of interest" description="Disordered" evidence="4">
    <location>
        <begin position="407"/>
        <end position="438"/>
    </location>
</feature>
<feature type="transmembrane region" description="Helical" evidence="5">
    <location>
        <begin position="52"/>
        <end position="72"/>
    </location>
</feature>
<evidence type="ECO:0000256" key="3">
    <source>
        <dbReference type="ARBA" id="ARBA00023012"/>
    </source>
</evidence>
<dbReference type="Proteomes" id="UP000319213">
    <property type="component" value="Unassembled WGS sequence"/>
</dbReference>
<feature type="region of interest" description="Disordered" evidence="4">
    <location>
        <begin position="349"/>
        <end position="368"/>
    </location>
</feature>
<comment type="caution">
    <text evidence="7">The sequence shown here is derived from an EMBL/GenBank/DDBJ whole genome shotgun (WGS) entry which is preliminary data.</text>
</comment>
<feature type="transmembrane region" description="Helical" evidence="5">
    <location>
        <begin position="84"/>
        <end position="110"/>
    </location>
</feature>
<dbReference type="PANTHER" id="PTHR24421">
    <property type="entry name" value="NITRATE/NITRITE SENSOR PROTEIN NARX-RELATED"/>
    <property type="match status" value="1"/>
</dbReference>
<proteinExistence type="predicted"/>
<dbReference type="InterPro" id="IPR011712">
    <property type="entry name" value="Sig_transdc_His_kin_sub3_dim/P"/>
</dbReference>
<dbReference type="GO" id="GO:0046983">
    <property type="term" value="F:protein dimerization activity"/>
    <property type="evidence" value="ECO:0007669"/>
    <property type="project" value="InterPro"/>
</dbReference>
<dbReference type="InterPro" id="IPR003594">
    <property type="entry name" value="HATPase_dom"/>
</dbReference>
<dbReference type="InterPro" id="IPR050482">
    <property type="entry name" value="Sensor_HK_TwoCompSys"/>
</dbReference>
<feature type="transmembrane region" description="Helical" evidence="5">
    <location>
        <begin position="147"/>
        <end position="170"/>
    </location>
</feature>
<keyword evidence="1" id="KW-0808">Transferase</keyword>
<dbReference type="SMART" id="SM00387">
    <property type="entry name" value="HATPase_c"/>
    <property type="match status" value="1"/>
</dbReference>
<feature type="transmembrane region" description="Helical" evidence="5">
    <location>
        <begin position="28"/>
        <end position="46"/>
    </location>
</feature>
<feature type="domain" description="Histidine kinase/HSP90-like ATPase" evidence="6">
    <location>
        <begin position="307"/>
        <end position="413"/>
    </location>
</feature>
<dbReference type="Gene3D" id="3.30.565.10">
    <property type="entry name" value="Histidine kinase-like ATPase, C-terminal domain"/>
    <property type="match status" value="1"/>
</dbReference>
<dbReference type="GO" id="GO:0000155">
    <property type="term" value="F:phosphorelay sensor kinase activity"/>
    <property type="evidence" value="ECO:0007669"/>
    <property type="project" value="InterPro"/>
</dbReference>
<dbReference type="RefSeq" id="WP_142260478.1">
    <property type="nucleotide sequence ID" value="NZ_BMPV01000005.1"/>
</dbReference>
<dbReference type="Pfam" id="PF07730">
    <property type="entry name" value="HisKA_3"/>
    <property type="match status" value="1"/>
</dbReference>
<protein>
    <submittedName>
        <fullName evidence="7">Signal transduction histidine kinase</fullName>
    </submittedName>
</protein>
<evidence type="ECO:0000313" key="7">
    <source>
        <dbReference type="EMBL" id="TQM76624.1"/>
    </source>
</evidence>
<dbReference type="SUPFAM" id="SSF55874">
    <property type="entry name" value="ATPase domain of HSP90 chaperone/DNA topoisomerase II/histidine kinase"/>
    <property type="match status" value="1"/>
</dbReference>
<evidence type="ECO:0000256" key="5">
    <source>
        <dbReference type="SAM" id="Phobius"/>
    </source>
</evidence>
<dbReference type="CDD" id="cd16917">
    <property type="entry name" value="HATPase_UhpB-NarQ-NarX-like"/>
    <property type="match status" value="1"/>
</dbReference>
<dbReference type="InterPro" id="IPR036890">
    <property type="entry name" value="HATPase_C_sf"/>
</dbReference>